<dbReference type="NCBIfam" id="TIGR02032">
    <property type="entry name" value="GG-red-SF"/>
    <property type="match status" value="1"/>
</dbReference>
<dbReference type="InterPro" id="IPR011777">
    <property type="entry name" value="Geranylgeranyl_Rdtase_fam"/>
</dbReference>
<comment type="caution">
    <text evidence="2">The sequence shown here is derived from an EMBL/GenBank/DDBJ whole genome shotgun (WGS) entry which is preliminary data.</text>
</comment>
<evidence type="ECO:0000259" key="1">
    <source>
        <dbReference type="Pfam" id="PF01494"/>
    </source>
</evidence>
<protein>
    <submittedName>
        <fullName evidence="2">Drug:proton antiporter</fullName>
    </submittedName>
</protein>
<sequence>MKVIEHDVIVVGAGPGGSVCASYLAKAGVDVLLIDKETFPRDKPCADCQSRTSLKHIKELGAEEELAKYGLLKDGLIFISPDSNKCYIDVPDGYITPRWYFDNIMRKNAERLGAEVIENCWVYNVIKEDGYVRGVKAKYNGEKIELRSKIVIGADGSHSIVAQKIGQFPDEPDNLSIALRTYFENVPLLKDGYLEFHYGPVGIVGYLWICPADKKGNICNVGLGCNMADYQGFTFEEKFWEWARTSPYGKRFIPSKDNPCKQVAPWKGWRVPTGIQRMKNYDNGVMLIGDAGSVVVPFLDEGVGAASDSAKLAAEVAQEALNKNDFSCDVLKRYSVDWDKKYGDMYKTTKLAEGMLESPEVMNEFIDNMNTSVEFKKAFFDGLVRED</sequence>
<gene>
    <name evidence="2" type="ORF">SH1V18_07260</name>
</gene>
<dbReference type="InterPro" id="IPR002938">
    <property type="entry name" value="FAD-bd"/>
</dbReference>
<keyword evidence="3" id="KW-1185">Reference proteome</keyword>
<dbReference type="PRINTS" id="PR00420">
    <property type="entry name" value="RNGMNOXGNASE"/>
</dbReference>
<organism evidence="2 3">
    <name type="scientific">Vallitalea longa</name>
    <dbReference type="NCBI Taxonomy" id="2936439"/>
    <lineage>
        <taxon>Bacteria</taxon>
        <taxon>Bacillati</taxon>
        <taxon>Bacillota</taxon>
        <taxon>Clostridia</taxon>
        <taxon>Lachnospirales</taxon>
        <taxon>Vallitaleaceae</taxon>
        <taxon>Vallitalea</taxon>
    </lineage>
</organism>
<dbReference type="AlphaFoldDB" id="A0A9W6DD62"/>
<dbReference type="InterPro" id="IPR050407">
    <property type="entry name" value="Geranylgeranyl_reductase"/>
</dbReference>
<proteinExistence type="predicted"/>
<feature type="domain" description="FAD-binding" evidence="1">
    <location>
        <begin position="6"/>
        <end position="317"/>
    </location>
</feature>
<dbReference type="GO" id="GO:0016628">
    <property type="term" value="F:oxidoreductase activity, acting on the CH-CH group of donors, NAD or NADP as acceptor"/>
    <property type="evidence" value="ECO:0007669"/>
    <property type="project" value="InterPro"/>
</dbReference>
<name>A0A9W6DD62_9FIRM</name>
<dbReference type="RefSeq" id="WP_281812340.1">
    <property type="nucleotide sequence ID" value="NZ_BRLB01000001.1"/>
</dbReference>
<dbReference type="PANTHER" id="PTHR42685:SF22">
    <property type="entry name" value="CONDITIONED MEDIUM FACTOR RECEPTOR 1"/>
    <property type="match status" value="1"/>
</dbReference>
<dbReference type="InterPro" id="IPR036188">
    <property type="entry name" value="FAD/NAD-bd_sf"/>
</dbReference>
<evidence type="ECO:0000313" key="3">
    <source>
        <dbReference type="Proteomes" id="UP001144256"/>
    </source>
</evidence>
<evidence type="ECO:0000313" key="2">
    <source>
        <dbReference type="EMBL" id="GKX28246.1"/>
    </source>
</evidence>
<dbReference type="SUPFAM" id="SSF51905">
    <property type="entry name" value="FAD/NAD(P)-binding domain"/>
    <property type="match status" value="1"/>
</dbReference>
<dbReference type="PANTHER" id="PTHR42685">
    <property type="entry name" value="GERANYLGERANYL DIPHOSPHATE REDUCTASE"/>
    <property type="match status" value="1"/>
</dbReference>
<dbReference type="EMBL" id="BRLB01000001">
    <property type="protein sequence ID" value="GKX28246.1"/>
    <property type="molecule type" value="Genomic_DNA"/>
</dbReference>
<dbReference type="Proteomes" id="UP001144256">
    <property type="component" value="Unassembled WGS sequence"/>
</dbReference>
<dbReference type="Pfam" id="PF01494">
    <property type="entry name" value="FAD_binding_3"/>
    <property type="match status" value="1"/>
</dbReference>
<accession>A0A9W6DD62</accession>
<reference evidence="2" key="1">
    <citation type="submission" date="2022-06" db="EMBL/GenBank/DDBJ databases">
        <title>Vallitalea longa sp. nov., an anaerobic bacterium isolated from marine sediment.</title>
        <authorList>
            <person name="Hirano S."/>
            <person name="Terahara T."/>
            <person name="Mori K."/>
            <person name="Hamada M."/>
            <person name="Matsumoto R."/>
            <person name="Kobayashi T."/>
        </authorList>
    </citation>
    <scope>NUCLEOTIDE SEQUENCE</scope>
    <source>
        <strain evidence="2">SH18-1</strain>
    </source>
</reference>
<dbReference type="GO" id="GO:0071949">
    <property type="term" value="F:FAD binding"/>
    <property type="evidence" value="ECO:0007669"/>
    <property type="project" value="InterPro"/>
</dbReference>
<dbReference type="Gene3D" id="3.50.50.60">
    <property type="entry name" value="FAD/NAD(P)-binding domain"/>
    <property type="match status" value="1"/>
</dbReference>